<gene>
    <name evidence="1" type="ORF">SAMN05661012_06422</name>
    <name evidence="2" type="ORF">SR876_02945</name>
</gene>
<organism evidence="1 3">
    <name type="scientific">Chitinophaga sancti</name>
    <dbReference type="NCBI Taxonomy" id="1004"/>
    <lineage>
        <taxon>Bacteria</taxon>
        <taxon>Pseudomonadati</taxon>
        <taxon>Bacteroidota</taxon>
        <taxon>Chitinophagia</taxon>
        <taxon>Chitinophagales</taxon>
        <taxon>Chitinophagaceae</taxon>
        <taxon>Chitinophaga</taxon>
    </lineage>
</organism>
<dbReference type="OrthoDB" id="793614at2"/>
<evidence type="ECO:0000313" key="3">
    <source>
        <dbReference type="Proteomes" id="UP000183788"/>
    </source>
</evidence>
<dbReference type="Proteomes" id="UP001326715">
    <property type="component" value="Chromosome"/>
</dbReference>
<reference evidence="2 4" key="2">
    <citation type="submission" date="2023-11" db="EMBL/GenBank/DDBJ databases">
        <title>MicrobeMod: A computational toolkit for identifying prokaryotic methylation and restriction-modification with nanopore sequencing.</title>
        <authorList>
            <person name="Crits-Christoph A."/>
            <person name="Kang S.C."/>
            <person name="Lee H."/>
            <person name="Ostrov N."/>
        </authorList>
    </citation>
    <scope>NUCLEOTIDE SEQUENCE [LARGE SCALE GENOMIC DNA]</scope>
    <source>
        <strain evidence="2 4">ATCC 23090</strain>
    </source>
</reference>
<dbReference type="STRING" id="1004.SAMN05661012_06422"/>
<evidence type="ECO:0000313" key="4">
    <source>
        <dbReference type="Proteomes" id="UP001326715"/>
    </source>
</evidence>
<name>A0A1K1SYD2_9BACT</name>
<accession>A0A1K1SYD2</accession>
<keyword evidence="4" id="KW-1185">Reference proteome</keyword>
<proteinExistence type="predicted"/>
<protein>
    <submittedName>
        <fullName evidence="1">Uncharacterized protein</fullName>
    </submittedName>
</protein>
<dbReference type="AlphaFoldDB" id="A0A1K1SYD2"/>
<sequence>MFFQKFLKGINELKDEEAKAFLLDGHGIVSNWWRAKHTINNQEIQDQLTEKNMIHHLNNYDTPLPANHPYASLGKTYGHVTPYISTTAGSVQRDDFYQTNIVFPALTTALRFATDNFRSEGYIFYGYLITIQKKSIELVQFSEEVRELHIYPRYLPYHHEGELMAKIHIPAVQLEKAEKYNGPAALKELRQSKLPSAVDIINNPKYVDPLTYTNIKELI</sequence>
<evidence type="ECO:0000313" key="1">
    <source>
        <dbReference type="EMBL" id="SFW89385.1"/>
    </source>
</evidence>
<dbReference type="EMBL" id="CP140154">
    <property type="protein sequence ID" value="WQG90438.1"/>
    <property type="molecule type" value="Genomic_DNA"/>
</dbReference>
<dbReference type="Proteomes" id="UP000183788">
    <property type="component" value="Unassembled WGS sequence"/>
</dbReference>
<dbReference type="EMBL" id="FPIZ01000040">
    <property type="protein sequence ID" value="SFW89385.1"/>
    <property type="molecule type" value="Genomic_DNA"/>
</dbReference>
<evidence type="ECO:0000313" key="2">
    <source>
        <dbReference type="EMBL" id="WQG90438.1"/>
    </source>
</evidence>
<dbReference type="RefSeq" id="WP_072366288.1">
    <property type="nucleotide sequence ID" value="NZ_CP139972.1"/>
</dbReference>
<reference evidence="1 3" key="1">
    <citation type="submission" date="2016-11" db="EMBL/GenBank/DDBJ databases">
        <authorList>
            <person name="Jaros S."/>
            <person name="Januszkiewicz K."/>
            <person name="Wedrychowicz H."/>
        </authorList>
    </citation>
    <scope>NUCLEOTIDE SEQUENCE [LARGE SCALE GENOMIC DNA]</scope>
    <source>
        <strain evidence="1 3">DSM 784</strain>
    </source>
</reference>